<dbReference type="Gene3D" id="1.25.10.10">
    <property type="entry name" value="Leucine-rich Repeat Variant"/>
    <property type="match status" value="1"/>
</dbReference>
<dbReference type="InterPro" id="IPR011989">
    <property type="entry name" value="ARM-like"/>
</dbReference>
<dbReference type="PANTHER" id="PTHR44099">
    <property type="entry name" value="RABCONNECTIN-3B, ISOFORM A"/>
    <property type="match status" value="1"/>
</dbReference>
<dbReference type="SUPFAM" id="SSF48371">
    <property type="entry name" value="ARM repeat"/>
    <property type="match status" value="1"/>
</dbReference>
<dbReference type="SUPFAM" id="SSF50978">
    <property type="entry name" value="WD40 repeat-like"/>
    <property type="match status" value="2"/>
</dbReference>
<dbReference type="InterPro" id="IPR036322">
    <property type="entry name" value="WD40_repeat_dom_sf"/>
</dbReference>
<feature type="compositionally biased region" description="Low complexity" evidence="2">
    <location>
        <begin position="608"/>
        <end position="626"/>
    </location>
</feature>
<gene>
    <name evidence="3" type="ORF">Rhopal_005876-T1</name>
</gene>
<feature type="compositionally biased region" description="Basic and acidic residues" evidence="2">
    <location>
        <begin position="142"/>
        <end position="164"/>
    </location>
</feature>
<comment type="caution">
    <text evidence="3">The sequence shown here is derived from an EMBL/GenBank/DDBJ whole genome shotgun (WGS) entry which is preliminary data.</text>
</comment>
<evidence type="ECO:0008006" key="5">
    <source>
        <dbReference type="Google" id="ProtNLM"/>
    </source>
</evidence>
<dbReference type="Gene3D" id="2.130.10.10">
    <property type="entry name" value="YVTN repeat-like/Quinoprotein amine dehydrogenase"/>
    <property type="match status" value="2"/>
</dbReference>
<dbReference type="GO" id="GO:0005737">
    <property type="term" value="C:cytoplasm"/>
    <property type="evidence" value="ECO:0007669"/>
    <property type="project" value="TreeGrafter"/>
</dbReference>
<evidence type="ECO:0000256" key="2">
    <source>
        <dbReference type="SAM" id="MobiDB-lite"/>
    </source>
</evidence>
<feature type="region of interest" description="Disordered" evidence="2">
    <location>
        <begin position="1"/>
        <end position="164"/>
    </location>
</feature>
<dbReference type="PROSITE" id="PS50082">
    <property type="entry name" value="WD_REPEATS_2"/>
    <property type="match status" value="1"/>
</dbReference>
<protein>
    <recommendedName>
        <fullName evidence="5">WD40 repeat-like protein</fullName>
    </recommendedName>
</protein>
<dbReference type="InterPro" id="IPR001680">
    <property type="entry name" value="WD40_rpt"/>
</dbReference>
<feature type="region of interest" description="Disordered" evidence="2">
    <location>
        <begin position="605"/>
        <end position="629"/>
    </location>
</feature>
<sequence length="1126" mass="119454">MLQSYELVRSHSRPRKASATVSISTSSAVPNHANGASLADDLPDMPLSPPAPSSPPMSPRSPTSVPQLVFSSPSRPPSLPPLGTLQSKKESASSSAAPSISSATPSRRSHSRAKDSIASGIGLWEAPSPSPVEPQPGALGNPHEERTMEPSEGEGPHEHAQAAEGERLGRLEAVLEIRTPGSGPVVALEVVEGLKCADKDEGVALAVLRQSGHLSIVSLLDGRTFGTCDTAVKVPSSSRAEGTRFADLQVANLAETTIAVCVGAAETKVLVPVDLNTLVAHEPVAHEAASGGSAVVTTTSGPAIVVATSQPQTPASFAIYLVAAQAPFISLASSLVVDGTPPEPIKGLRTCGNLVASWTDSSLLLYRSAPPPPLAKITSITMLGVGRILAGDSDGGLHLLDTSALASLSALPEPKVQLNGAITLLDVVEFGGRQIVLAGTSTGGAGAWGLSDWDLVGRWQLFASPVKHFAFIDSAASTTSRTSNSIIFISANSPVALVSLFPPRVVFTLPGTKSAVEVVATNKDEILVLYEQGLARTCDIASKELRRSMDRKTAEGVLDDGSWKIWFRLRQAPASCPAHPYLSLDLRSLVDESTSQVPWSRARAIKQSASDTPDVSPDPSKPPSVDGATASIVDGRTIARSLTAVLATFGVDEAMDELLGQLGIEPPTVSLVAGLGSAHASSLGAYGQPNAPWTLSPVATAHRLLELVCLLRVFLNYPDTERVASEAIVYLASCLGDNVGPDFCPPSLDVLAQFWLDKNAEVQQAARSLFGTYLAAMPDDHILALVESWQEQLPARQQDGGVLHYRADHALLMIGLIATERFKLLSSSILVDMAESVALSLEDEEHPYHQAVAAELCSRGFGIWQNYVDAMRLVRQLFAIAIGRNPATPNDLRLLARNATLHVAGINTSLFMTTLLHDVLNASTASARNATLKLLGFIIRKKPLVLYSNLPRVVEAVVKSLDPNVSSLREAVQQTATVILHELVHSFPSVDFHGKSQRLAVGTNEGVAIVFDLRTATRLYVLEGHARPITALSWSPDGHRLVTVSLDESRVLAWRVSGGLLSMFMAGTPARQGSGSGATPFKTYDFHVGDEALMTTQATLEWVRFDWPAERTVRLRIRESALNFGV</sequence>
<reference evidence="3 4" key="1">
    <citation type="submission" date="2021-12" db="EMBL/GenBank/DDBJ databases">
        <title>High titer production of polyol ester of fatty acids by Rhodotorula paludigena BS15 towards product separation-free biomass refinery.</title>
        <authorList>
            <person name="Mano J."/>
            <person name="Ono H."/>
            <person name="Tanaka T."/>
            <person name="Naito K."/>
            <person name="Sushida H."/>
            <person name="Ike M."/>
            <person name="Tokuyasu K."/>
            <person name="Kitaoka M."/>
        </authorList>
    </citation>
    <scope>NUCLEOTIDE SEQUENCE [LARGE SCALE GENOMIC DNA]</scope>
    <source>
        <strain evidence="3 4">BS15</strain>
    </source>
</reference>
<dbReference type="InterPro" id="IPR049916">
    <property type="entry name" value="WDR72-like"/>
</dbReference>
<evidence type="ECO:0000256" key="1">
    <source>
        <dbReference type="PROSITE-ProRule" id="PRU00221"/>
    </source>
</evidence>
<dbReference type="InterPro" id="IPR016024">
    <property type="entry name" value="ARM-type_fold"/>
</dbReference>
<proteinExistence type="predicted"/>
<evidence type="ECO:0000313" key="3">
    <source>
        <dbReference type="EMBL" id="GJN92838.1"/>
    </source>
</evidence>
<dbReference type="Proteomes" id="UP001342314">
    <property type="component" value="Unassembled WGS sequence"/>
</dbReference>
<dbReference type="AlphaFoldDB" id="A0AAV5GRK1"/>
<keyword evidence="4" id="KW-1185">Reference proteome</keyword>
<organism evidence="3 4">
    <name type="scientific">Rhodotorula paludigena</name>
    <dbReference type="NCBI Taxonomy" id="86838"/>
    <lineage>
        <taxon>Eukaryota</taxon>
        <taxon>Fungi</taxon>
        <taxon>Dikarya</taxon>
        <taxon>Basidiomycota</taxon>
        <taxon>Pucciniomycotina</taxon>
        <taxon>Microbotryomycetes</taxon>
        <taxon>Sporidiobolales</taxon>
        <taxon>Sporidiobolaceae</taxon>
        <taxon>Rhodotorula</taxon>
    </lineage>
</organism>
<dbReference type="EMBL" id="BQKY01000012">
    <property type="protein sequence ID" value="GJN92838.1"/>
    <property type="molecule type" value="Genomic_DNA"/>
</dbReference>
<feature type="compositionally biased region" description="Pro residues" evidence="2">
    <location>
        <begin position="46"/>
        <end position="59"/>
    </location>
</feature>
<accession>A0AAV5GRK1</accession>
<keyword evidence="1" id="KW-0853">WD repeat</keyword>
<name>A0AAV5GRK1_9BASI</name>
<feature type="repeat" description="WD" evidence="1">
    <location>
        <begin position="1022"/>
        <end position="1047"/>
    </location>
</feature>
<dbReference type="PANTHER" id="PTHR44099:SF4">
    <property type="entry name" value="RABCONNECTIN-3B, ISOFORM A"/>
    <property type="match status" value="1"/>
</dbReference>
<evidence type="ECO:0000313" key="4">
    <source>
        <dbReference type="Proteomes" id="UP001342314"/>
    </source>
</evidence>
<feature type="compositionally biased region" description="Low complexity" evidence="2">
    <location>
        <begin position="92"/>
        <end position="106"/>
    </location>
</feature>
<feature type="compositionally biased region" description="Low complexity" evidence="2">
    <location>
        <begin position="17"/>
        <end position="29"/>
    </location>
</feature>
<dbReference type="SMART" id="SM00320">
    <property type="entry name" value="WD40"/>
    <property type="match status" value="2"/>
</dbReference>
<dbReference type="InterPro" id="IPR015943">
    <property type="entry name" value="WD40/YVTN_repeat-like_dom_sf"/>
</dbReference>